<dbReference type="EMBL" id="POSK01000008">
    <property type="protein sequence ID" value="PNI04467.1"/>
    <property type="molecule type" value="Genomic_DNA"/>
</dbReference>
<dbReference type="Proteomes" id="UP000248729">
    <property type="component" value="Unassembled WGS sequence"/>
</dbReference>
<dbReference type="InterPro" id="IPR012675">
    <property type="entry name" value="Beta-grasp_dom_sf"/>
</dbReference>
<organism evidence="1 3">
    <name type="scientific">Vibrio diazotrophicus</name>
    <dbReference type="NCBI Taxonomy" id="685"/>
    <lineage>
        <taxon>Bacteria</taxon>
        <taxon>Pseudomonadati</taxon>
        <taxon>Pseudomonadota</taxon>
        <taxon>Gammaproteobacteria</taxon>
        <taxon>Vibrionales</taxon>
        <taxon>Vibrionaceae</taxon>
        <taxon>Vibrio</taxon>
    </lineage>
</organism>
<name>A0A2J8G3X0_VIBDI</name>
<dbReference type="AlphaFoldDB" id="A0A2J8G3X0"/>
<dbReference type="PANTHER" id="PTHR34472">
    <property type="entry name" value="SULFUR CARRIER PROTEIN THIS"/>
    <property type="match status" value="1"/>
</dbReference>
<sequence>MSITVTVNGIVQQINQQTTLTSLQQQLDLPAVGCVFAINDQIIPKGLWSSQVLNEGDRISLFQAIAGG</sequence>
<dbReference type="InterPro" id="IPR003749">
    <property type="entry name" value="ThiS/MoaD-like"/>
</dbReference>
<reference evidence="1 3" key="1">
    <citation type="submission" date="2018-01" db="EMBL/GenBank/DDBJ databases">
        <title>Draft genome sequences of six Vibrio diazotrophicus strains isolated from deep-sea sediments of the Baltic Sea.</title>
        <authorList>
            <person name="Castillo D."/>
            <person name="Vandieken V."/>
            <person name="Chiang O."/>
            <person name="Middelboe M."/>
        </authorList>
    </citation>
    <scope>NUCLEOTIDE SEQUENCE [LARGE SCALE GENOMIC DNA]</scope>
    <source>
        <strain evidence="1 3">60.27F</strain>
    </source>
</reference>
<comment type="caution">
    <text evidence="1">The sequence shown here is derived from an EMBL/GenBank/DDBJ whole genome shotgun (WGS) entry which is preliminary data.</text>
</comment>
<proteinExistence type="predicted"/>
<evidence type="ECO:0000313" key="4">
    <source>
        <dbReference type="Proteomes" id="UP000248729"/>
    </source>
</evidence>
<dbReference type="RefSeq" id="WP_102963061.1">
    <property type="nucleotide sequence ID" value="NZ_JAPWHJ010000010.1"/>
</dbReference>
<dbReference type="OrthoDB" id="6388078at2"/>
<accession>A0A2J8G3X0</accession>
<dbReference type="EMBL" id="QLTR01000026">
    <property type="protein sequence ID" value="RAS59629.1"/>
    <property type="molecule type" value="Genomic_DNA"/>
</dbReference>
<protein>
    <submittedName>
        <fullName evidence="2">Sulfur carrier protein ThiS</fullName>
    </submittedName>
    <submittedName>
        <fullName evidence="1">Thiamine biosynthesis protein ThiS</fullName>
    </submittedName>
</protein>
<evidence type="ECO:0000313" key="2">
    <source>
        <dbReference type="EMBL" id="RAS59629.1"/>
    </source>
</evidence>
<dbReference type="NCBIfam" id="TIGR01683">
    <property type="entry name" value="thiS"/>
    <property type="match status" value="1"/>
</dbReference>
<gene>
    <name evidence="1" type="primary">thiS</name>
    <name evidence="1" type="ORF">C1N32_13640</name>
    <name evidence="2" type="ORF">DET48_12654</name>
</gene>
<evidence type="ECO:0000313" key="3">
    <source>
        <dbReference type="Proteomes" id="UP000236449"/>
    </source>
</evidence>
<dbReference type="Gene3D" id="3.10.20.30">
    <property type="match status" value="1"/>
</dbReference>
<dbReference type="CDD" id="cd00565">
    <property type="entry name" value="Ubl_ThiS"/>
    <property type="match status" value="1"/>
</dbReference>
<dbReference type="PANTHER" id="PTHR34472:SF1">
    <property type="entry name" value="SULFUR CARRIER PROTEIN THIS"/>
    <property type="match status" value="1"/>
</dbReference>
<dbReference type="SUPFAM" id="SSF54285">
    <property type="entry name" value="MoaD/ThiS"/>
    <property type="match status" value="1"/>
</dbReference>
<dbReference type="Proteomes" id="UP000236449">
    <property type="component" value="Unassembled WGS sequence"/>
</dbReference>
<reference evidence="2 4" key="2">
    <citation type="submission" date="2018-06" db="EMBL/GenBank/DDBJ databases">
        <title>Freshwater and sediment microbial communities from various areas in North America, analyzing microbe dynamics in response to fracking.</title>
        <authorList>
            <person name="Lamendella R."/>
        </authorList>
    </citation>
    <scope>NUCLEOTIDE SEQUENCE [LARGE SCALE GENOMIC DNA]</scope>
    <source>
        <strain evidence="2 4">99A</strain>
    </source>
</reference>
<evidence type="ECO:0000313" key="1">
    <source>
        <dbReference type="EMBL" id="PNI04467.1"/>
    </source>
</evidence>
<dbReference type="Pfam" id="PF02597">
    <property type="entry name" value="ThiS"/>
    <property type="match status" value="1"/>
</dbReference>
<dbReference type="InterPro" id="IPR016155">
    <property type="entry name" value="Mopterin_synth/thiamin_S_b"/>
</dbReference>
<dbReference type="InterPro" id="IPR010035">
    <property type="entry name" value="Thi_S"/>
</dbReference>